<name>A0ABQ1BLR0_9MYCO</name>
<organism evidence="1 2">
    <name type="scientific">Mycobacterium kubicae</name>
    <dbReference type="NCBI Taxonomy" id="120959"/>
    <lineage>
        <taxon>Bacteria</taxon>
        <taxon>Bacillati</taxon>
        <taxon>Actinomycetota</taxon>
        <taxon>Actinomycetes</taxon>
        <taxon>Mycobacteriales</taxon>
        <taxon>Mycobacteriaceae</taxon>
        <taxon>Mycobacterium</taxon>
        <taxon>Mycobacterium simiae complex</taxon>
    </lineage>
</organism>
<dbReference type="EMBL" id="BLKU01000003">
    <property type="protein sequence ID" value="GFG64640.1"/>
    <property type="molecule type" value="Genomic_DNA"/>
</dbReference>
<keyword evidence="2" id="KW-1185">Reference proteome</keyword>
<accession>A0ABQ1BLR0</accession>
<gene>
    <name evidence="1" type="ORF">MKUB_21300</name>
</gene>
<reference evidence="1 2" key="1">
    <citation type="journal article" date="2019" name="Emerg. Microbes Infect.">
        <title>Comprehensive subspecies identification of 175 nontuberculous mycobacteria species based on 7547 genomic profiles.</title>
        <authorList>
            <person name="Matsumoto Y."/>
            <person name="Kinjo T."/>
            <person name="Motooka D."/>
            <person name="Nabeya D."/>
            <person name="Jung N."/>
            <person name="Uechi K."/>
            <person name="Horii T."/>
            <person name="Iida T."/>
            <person name="Fujita J."/>
            <person name="Nakamura S."/>
        </authorList>
    </citation>
    <scope>NUCLEOTIDE SEQUENCE [LARGE SCALE GENOMIC DNA]</scope>
    <source>
        <strain evidence="1 2">JCM 13573</strain>
    </source>
</reference>
<evidence type="ECO:0000313" key="2">
    <source>
        <dbReference type="Proteomes" id="UP000465306"/>
    </source>
</evidence>
<dbReference type="Proteomes" id="UP000465306">
    <property type="component" value="Unassembled WGS sequence"/>
</dbReference>
<protein>
    <submittedName>
        <fullName evidence="1">Uncharacterized protein</fullName>
    </submittedName>
</protein>
<sequence length="64" mass="6758">MAFGEQADQHPLDQLVLADDDALDLEDGALEGVHLGGQTVGTTYVPLLGRGCRMGTRTRVTATC</sequence>
<proteinExistence type="predicted"/>
<evidence type="ECO:0000313" key="1">
    <source>
        <dbReference type="EMBL" id="GFG64640.1"/>
    </source>
</evidence>
<comment type="caution">
    <text evidence="1">The sequence shown here is derived from an EMBL/GenBank/DDBJ whole genome shotgun (WGS) entry which is preliminary data.</text>
</comment>